<accession>A0ACC0D7X8</accession>
<organism evidence="1 2">
    <name type="scientific">Hypoxylon rubiginosum</name>
    <dbReference type="NCBI Taxonomy" id="110542"/>
    <lineage>
        <taxon>Eukaryota</taxon>
        <taxon>Fungi</taxon>
        <taxon>Dikarya</taxon>
        <taxon>Ascomycota</taxon>
        <taxon>Pezizomycotina</taxon>
        <taxon>Sordariomycetes</taxon>
        <taxon>Xylariomycetidae</taxon>
        <taxon>Xylariales</taxon>
        <taxon>Hypoxylaceae</taxon>
        <taxon>Hypoxylon</taxon>
    </lineage>
</organism>
<dbReference type="EMBL" id="MU394299">
    <property type="protein sequence ID" value="KAI6088830.1"/>
    <property type="molecule type" value="Genomic_DNA"/>
</dbReference>
<sequence>MTSKPHPVRTDSRPITLIDAEEDGWDGATERSPLVGADNGDAGNDMSRTDGNRKTQETWVGYEEFAGLPWWRRPSVYWLIGPYALFTLAFGGIIVPKLNLIVDLVCRNYFSDRQVLDPNFTFAPVIMGADNPQCNIPEVQKSVATFTLILSALTGALSAITAPKIGSLSDRYGRKRLMVIASCGGLANEVITILAARFPEIVDYHWLILGAFFDGLMGSFTAGSVLGHSYVSDCAPPSKRGVHIGYLHACLFSGLAFGPLLAGYFVKWTGALISIFYVVLGCHAFVILYFWFILPESMSKRRQIAARQKHQTEREATVVQIRSAVPESVKGFVGPRLASFLDDNMGTWLPALLSANPLAPLKILVPSGRGNAPLRRNLILIALIDATIMASAFGAGTVIVLYSEYMFDWGTLEASRFVSIVSMVRVAILLLILPVINYIFRTRPLRRQRRESGDSNVVETNSGADKLDVWLIRVALISDTVGTAGYIFVRKEELFILSGMATAFGGLASATTQSALSKHVPQERVGSLLGAIGLLHALGRVVAPALFNGVYAGTVESYPQGIFVLLTGLFGLIVLGSFFVRPHVHMKEEGFIAVPVRGSGDAENPDTITDEEIPSETLPRL</sequence>
<name>A0ACC0D7X8_9PEZI</name>
<dbReference type="Proteomes" id="UP001497680">
    <property type="component" value="Unassembled WGS sequence"/>
</dbReference>
<comment type="caution">
    <text evidence="1">The sequence shown here is derived from an EMBL/GenBank/DDBJ whole genome shotgun (WGS) entry which is preliminary data.</text>
</comment>
<gene>
    <name evidence="1" type="ORF">F4821DRAFT_257676</name>
</gene>
<proteinExistence type="predicted"/>
<protein>
    <submittedName>
        <fullName evidence="1">MFS general substrate transporter</fullName>
    </submittedName>
</protein>
<evidence type="ECO:0000313" key="2">
    <source>
        <dbReference type="Proteomes" id="UP001497680"/>
    </source>
</evidence>
<reference evidence="1 2" key="1">
    <citation type="journal article" date="2022" name="New Phytol.">
        <title>Ecological generalism drives hyperdiversity of secondary metabolite gene clusters in xylarialean endophytes.</title>
        <authorList>
            <person name="Franco M.E.E."/>
            <person name="Wisecaver J.H."/>
            <person name="Arnold A.E."/>
            <person name="Ju Y.M."/>
            <person name="Slot J.C."/>
            <person name="Ahrendt S."/>
            <person name="Moore L.P."/>
            <person name="Eastman K.E."/>
            <person name="Scott K."/>
            <person name="Konkel Z."/>
            <person name="Mondo S.J."/>
            <person name="Kuo A."/>
            <person name="Hayes R.D."/>
            <person name="Haridas S."/>
            <person name="Andreopoulos B."/>
            <person name="Riley R."/>
            <person name="LaButti K."/>
            <person name="Pangilinan J."/>
            <person name="Lipzen A."/>
            <person name="Amirebrahimi M."/>
            <person name="Yan J."/>
            <person name="Adam C."/>
            <person name="Keymanesh K."/>
            <person name="Ng V."/>
            <person name="Louie K."/>
            <person name="Northen T."/>
            <person name="Drula E."/>
            <person name="Henrissat B."/>
            <person name="Hsieh H.M."/>
            <person name="Youens-Clark K."/>
            <person name="Lutzoni F."/>
            <person name="Miadlikowska J."/>
            <person name="Eastwood D.C."/>
            <person name="Hamelin R.C."/>
            <person name="Grigoriev I.V."/>
            <person name="U'Ren J.M."/>
        </authorList>
    </citation>
    <scope>NUCLEOTIDE SEQUENCE [LARGE SCALE GENOMIC DNA]</scope>
    <source>
        <strain evidence="1 2">ER1909</strain>
    </source>
</reference>
<keyword evidence="2" id="KW-1185">Reference proteome</keyword>
<evidence type="ECO:0000313" key="1">
    <source>
        <dbReference type="EMBL" id="KAI6088830.1"/>
    </source>
</evidence>